<comment type="caution">
    <text evidence="1">The sequence shown here is derived from an EMBL/GenBank/DDBJ whole genome shotgun (WGS) entry which is preliminary data.</text>
</comment>
<gene>
    <name evidence="1" type="ORF">JOC49_001707</name>
</gene>
<dbReference type="RefSeq" id="WP_204664311.1">
    <property type="nucleotide sequence ID" value="NZ_JAFBDT010000013.1"/>
</dbReference>
<evidence type="ECO:0000313" key="2">
    <source>
        <dbReference type="Proteomes" id="UP000767854"/>
    </source>
</evidence>
<organism evidence="1 2">
    <name type="scientific">Fusibacter tunisiensis</name>
    <dbReference type="NCBI Taxonomy" id="1008308"/>
    <lineage>
        <taxon>Bacteria</taxon>
        <taxon>Bacillati</taxon>
        <taxon>Bacillota</taxon>
        <taxon>Clostridia</taxon>
        <taxon>Eubacteriales</taxon>
        <taxon>Eubacteriales Family XII. Incertae Sedis</taxon>
        <taxon>Fusibacter</taxon>
    </lineage>
</organism>
<protein>
    <submittedName>
        <fullName evidence="1">Uncharacterized protein</fullName>
    </submittedName>
</protein>
<keyword evidence="2" id="KW-1185">Reference proteome</keyword>
<proteinExistence type="predicted"/>
<evidence type="ECO:0000313" key="1">
    <source>
        <dbReference type="EMBL" id="MBM7562164.1"/>
    </source>
</evidence>
<sequence length="80" mass="9415">MNRYTKIIGLTGSIYVKEYEKIKHHKNKIRELNEDTVAKTFKAGNTEIMVYFEETDTEIFVDDFSDQETILKYLGKKFVG</sequence>
<dbReference type="EMBL" id="JAFBDT010000013">
    <property type="protein sequence ID" value="MBM7562164.1"/>
    <property type="molecule type" value="Genomic_DNA"/>
</dbReference>
<reference evidence="1 2" key="1">
    <citation type="submission" date="2021-01" db="EMBL/GenBank/DDBJ databases">
        <title>Genomic Encyclopedia of Type Strains, Phase IV (KMG-IV): sequencing the most valuable type-strain genomes for metagenomic binning, comparative biology and taxonomic classification.</title>
        <authorList>
            <person name="Goeker M."/>
        </authorList>
    </citation>
    <scope>NUCLEOTIDE SEQUENCE [LARGE SCALE GENOMIC DNA]</scope>
    <source>
        <strain evidence="1 2">DSM 24436</strain>
    </source>
</reference>
<accession>A0ABS2MRW3</accession>
<dbReference type="Proteomes" id="UP000767854">
    <property type="component" value="Unassembled WGS sequence"/>
</dbReference>
<name>A0ABS2MRW3_9FIRM</name>